<reference evidence="1" key="1">
    <citation type="submission" date="2020-05" db="EMBL/GenBank/DDBJ databases">
        <title>Large-scale comparative analyses of tick genomes elucidate their genetic diversity and vector capacities.</title>
        <authorList>
            <person name="Jia N."/>
            <person name="Wang J."/>
            <person name="Shi W."/>
            <person name="Du L."/>
            <person name="Sun Y."/>
            <person name="Zhan W."/>
            <person name="Jiang J."/>
            <person name="Wang Q."/>
            <person name="Zhang B."/>
            <person name="Ji P."/>
            <person name="Sakyi L.B."/>
            <person name="Cui X."/>
            <person name="Yuan T."/>
            <person name="Jiang B."/>
            <person name="Yang W."/>
            <person name="Lam T.T.-Y."/>
            <person name="Chang Q."/>
            <person name="Ding S."/>
            <person name="Wang X."/>
            <person name="Zhu J."/>
            <person name="Ruan X."/>
            <person name="Zhao L."/>
            <person name="Wei J."/>
            <person name="Que T."/>
            <person name="Du C."/>
            <person name="Cheng J."/>
            <person name="Dai P."/>
            <person name="Han X."/>
            <person name="Huang E."/>
            <person name="Gao Y."/>
            <person name="Liu J."/>
            <person name="Shao H."/>
            <person name="Ye R."/>
            <person name="Li L."/>
            <person name="Wei W."/>
            <person name="Wang X."/>
            <person name="Wang C."/>
            <person name="Yang T."/>
            <person name="Huo Q."/>
            <person name="Li W."/>
            <person name="Guo W."/>
            <person name="Chen H."/>
            <person name="Zhou L."/>
            <person name="Ni X."/>
            <person name="Tian J."/>
            <person name="Zhou Y."/>
            <person name="Sheng Y."/>
            <person name="Liu T."/>
            <person name="Pan Y."/>
            <person name="Xia L."/>
            <person name="Li J."/>
            <person name="Zhao F."/>
            <person name="Cao W."/>
        </authorList>
    </citation>
    <scope>NUCLEOTIDE SEQUENCE</scope>
    <source>
        <strain evidence="1">Hyas-2018</strain>
    </source>
</reference>
<dbReference type="EMBL" id="CM023481">
    <property type="protein sequence ID" value="KAH6947470.1"/>
    <property type="molecule type" value="Genomic_DNA"/>
</dbReference>
<organism evidence="1 2">
    <name type="scientific">Hyalomma asiaticum</name>
    <name type="common">Tick</name>
    <dbReference type="NCBI Taxonomy" id="266040"/>
    <lineage>
        <taxon>Eukaryota</taxon>
        <taxon>Metazoa</taxon>
        <taxon>Ecdysozoa</taxon>
        <taxon>Arthropoda</taxon>
        <taxon>Chelicerata</taxon>
        <taxon>Arachnida</taxon>
        <taxon>Acari</taxon>
        <taxon>Parasitiformes</taxon>
        <taxon>Ixodida</taxon>
        <taxon>Ixodoidea</taxon>
        <taxon>Ixodidae</taxon>
        <taxon>Hyalomminae</taxon>
        <taxon>Hyalomma</taxon>
    </lineage>
</organism>
<keyword evidence="2" id="KW-1185">Reference proteome</keyword>
<protein>
    <submittedName>
        <fullName evidence="1">Uncharacterized protein</fullName>
    </submittedName>
</protein>
<name>A0ACB7TKM9_HYAAI</name>
<evidence type="ECO:0000313" key="2">
    <source>
        <dbReference type="Proteomes" id="UP000821845"/>
    </source>
</evidence>
<evidence type="ECO:0000313" key="1">
    <source>
        <dbReference type="EMBL" id="KAH6947470.1"/>
    </source>
</evidence>
<gene>
    <name evidence="1" type="ORF">HPB50_019063</name>
</gene>
<dbReference type="Proteomes" id="UP000821845">
    <property type="component" value="Chromosome 1"/>
</dbReference>
<proteinExistence type="predicted"/>
<sequence length="299" mass="32079">MDERPKDIATFLRTFEEAQGANSAAKQVRQKAAESPVSSGFKQGPQPGSRGDARGGFSAVKDAVPVLCAITDRLTERTDCLLSEGAWKLLNEERAFDVVFKDAPSVGKPQKASAETVQQSDNMSTRAYSLENHVTKEAFVSKAAVASLSELHQQDSCTSPDESLMVNAEEKPTPEEFCAKQQGDQALQEMLGKVVTRKWGGLVAEGSLYQKDKALGQTATQQLWQECCGAEVSPIIRCSESAHKKPQVEGARHVGRDSRARAGALKAAKGRAGTGRHCQDTKRGCMPCRNASGGPKVSG</sequence>
<accession>A0ACB7TKM9</accession>
<comment type="caution">
    <text evidence="1">The sequence shown here is derived from an EMBL/GenBank/DDBJ whole genome shotgun (WGS) entry which is preliminary data.</text>
</comment>